<dbReference type="Proteomes" id="UP001084197">
    <property type="component" value="Unassembled WGS sequence"/>
</dbReference>
<gene>
    <name evidence="6" type="ORF">OWO01_11090</name>
</gene>
<dbReference type="SUPFAM" id="SSF56059">
    <property type="entry name" value="Glutathione synthetase ATP-binding domain-like"/>
    <property type="match status" value="1"/>
</dbReference>
<protein>
    <submittedName>
        <fullName evidence="6">RimK family alpha-L-glutamate ligase</fullName>
    </submittedName>
</protein>
<dbReference type="Pfam" id="PF08443">
    <property type="entry name" value="RimK"/>
    <property type="match status" value="1"/>
</dbReference>
<dbReference type="NCBIfam" id="TIGR00768">
    <property type="entry name" value="rimK_fam"/>
    <property type="match status" value="1"/>
</dbReference>
<keyword evidence="3 4" id="KW-0067">ATP-binding</keyword>
<evidence type="ECO:0000256" key="4">
    <source>
        <dbReference type="PROSITE-ProRule" id="PRU00409"/>
    </source>
</evidence>
<evidence type="ECO:0000256" key="2">
    <source>
        <dbReference type="ARBA" id="ARBA00022741"/>
    </source>
</evidence>
<keyword evidence="6" id="KW-0436">Ligase</keyword>
<feature type="domain" description="ATP-grasp" evidence="5">
    <location>
        <begin position="102"/>
        <end position="291"/>
    </location>
</feature>
<evidence type="ECO:0000256" key="3">
    <source>
        <dbReference type="ARBA" id="ARBA00022840"/>
    </source>
</evidence>
<dbReference type="PANTHER" id="PTHR21621">
    <property type="entry name" value="RIBOSOMAL PROTEIN S6 MODIFICATION PROTEIN"/>
    <property type="match status" value="1"/>
</dbReference>
<dbReference type="Gene3D" id="3.40.50.20">
    <property type="match status" value="1"/>
</dbReference>
<dbReference type="PANTHER" id="PTHR21621:SF0">
    <property type="entry name" value="BETA-CITRYLGLUTAMATE SYNTHASE B-RELATED"/>
    <property type="match status" value="1"/>
</dbReference>
<dbReference type="GO" id="GO:0046872">
    <property type="term" value="F:metal ion binding"/>
    <property type="evidence" value="ECO:0007669"/>
    <property type="project" value="UniProtKB-KW"/>
</dbReference>
<dbReference type="PROSITE" id="PS50975">
    <property type="entry name" value="ATP_GRASP"/>
    <property type="match status" value="1"/>
</dbReference>
<dbReference type="EMBL" id="JAPRAT010000022">
    <property type="protein sequence ID" value="MCZ0703766.1"/>
    <property type="molecule type" value="Genomic_DNA"/>
</dbReference>
<dbReference type="Gene3D" id="3.30.470.20">
    <property type="entry name" value="ATP-grasp fold, B domain"/>
    <property type="match status" value="1"/>
</dbReference>
<comment type="caution">
    <text evidence="6">The sequence shown here is derived from an EMBL/GenBank/DDBJ whole genome shotgun (WGS) entry which is preliminary data.</text>
</comment>
<dbReference type="GO" id="GO:0005737">
    <property type="term" value="C:cytoplasm"/>
    <property type="evidence" value="ECO:0007669"/>
    <property type="project" value="TreeGrafter"/>
</dbReference>
<dbReference type="InterPro" id="IPR004666">
    <property type="entry name" value="Rp_bS6_RimK/Lys_biosynth_LsyX"/>
</dbReference>
<dbReference type="RefSeq" id="WP_268780531.1">
    <property type="nucleotide sequence ID" value="NZ_JAPRAT010000022.1"/>
</dbReference>
<reference evidence="6" key="1">
    <citation type="submission" date="2022-11" db="EMBL/GenBank/DDBJ databases">
        <title>WGS of Natronobacillus azotifigens 24KS-1, an anaerobic diazotrophic haloalkaliphile from soda-rich habitats.</title>
        <authorList>
            <person name="Sorokin D.Y."/>
            <person name="Merkel A.Y."/>
        </authorList>
    </citation>
    <scope>NUCLEOTIDE SEQUENCE</scope>
    <source>
        <strain evidence="6">24KS-1</strain>
    </source>
</reference>
<keyword evidence="2 4" id="KW-0547">Nucleotide-binding</keyword>
<accession>A0A9J6REF3</accession>
<proteinExistence type="predicted"/>
<keyword evidence="7" id="KW-1185">Reference proteome</keyword>
<dbReference type="GO" id="GO:0005524">
    <property type="term" value="F:ATP binding"/>
    <property type="evidence" value="ECO:0007669"/>
    <property type="project" value="UniProtKB-UniRule"/>
</dbReference>
<evidence type="ECO:0000313" key="6">
    <source>
        <dbReference type="EMBL" id="MCZ0703766.1"/>
    </source>
</evidence>
<name>A0A9J6REF3_9BACI</name>
<evidence type="ECO:0000256" key="1">
    <source>
        <dbReference type="ARBA" id="ARBA00022723"/>
    </source>
</evidence>
<organism evidence="6 7">
    <name type="scientific">Natronobacillus azotifigens</name>
    <dbReference type="NCBI Taxonomy" id="472978"/>
    <lineage>
        <taxon>Bacteria</taxon>
        <taxon>Bacillati</taxon>
        <taxon>Bacillota</taxon>
        <taxon>Bacilli</taxon>
        <taxon>Bacillales</taxon>
        <taxon>Bacillaceae</taxon>
        <taxon>Natronobacillus</taxon>
    </lineage>
</organism>
<keyword evidence="1" id="KW-0479">Metal-binding</keyword>
<dbReference type="InterPro" id="IPR011761">
    <property type="entry name" value="ATP-grasp"/>
</dbReference>
<evidence type="ECO:0000259" key="5">
    <source>
        <dbReference type="PROSITE" id="PS50975"/>
    </source>
</evidence>
<sequence>MSYSGWLIYNAGLISKKFTEMNRWYEQAGQSINMEVTSIKNTEVYAFIKENQLFVDGQKNNPDFVLFLDKDIRLADQFERLGIPVFNSKETIDICDNKITMYQILAQHNLPIPNTIFAPMIFPGNVEADAAFLDFIEKELSYPMIVKEAYGSFGAQVYLVKNRKELEEKNRDLLHIPHLYQTLIESSVGRDIRIHIVGDKVVASMMRSSIEDFRANVTNGGKMEAVDPPESFKKLAIQASLATGADFSGVDLLFGKNGEPIICEVNSNAHIKNIFDCTRVDVTKDILQYIKVQLTKNS</sequence>
<evidence type="ECO:0000313" key="7">
    <source>
        <dbReference type="Proteomes" id="UP001084197"/>
    </source>
</evidence>
<dbReference type="AlphaFoldDB" id="A0A9J6REF3"/>
<dbReference type="InterPro" id="IPR013651">
    <property type="entry name" value="ATP-grasp_RimK-type"/>
</dbReference>
<dbReference type="GO" id="GO:0016879">
    <property type="term" value="F:ligase activity, forming carbon-nitrogen bonds"/>
    <property type="evidence" value="ECO:0007669"/>
    <property type="project" value="TreeGrafter"/>
</dbReference>